<dbReference type="EMBL" id="QGML01000532">
    <property type="protein sequence ID" value="TVY91497.1"/>
    <property type="molecule type" value="Genomic_DNA"/>
</dbReference>
<dbReference type="GO" id="GO:0000045">
    <property type="term" value="P:autophagosome assembly"/>
    <property type="evidence" value="ECO:0007669"/>
    <property type="project" value="TreeGrafter"/>
</dbReference>
<accession>A0A559MEW0</accession>
<protein>
    <recommendedName>
        <fullName evidence="2">Autophagy-related protein 101</fullName>
    </recommendedName>
</protein>
<evidence type="ECO:0000256" key="1">
    <source>
        <dbReference type="ARBA" id="ARBA00007130"/>
    </source>
</evidence>
<reference evidence="4 5" key="1">
    <citation type="submission" date="2018-05" db="EMBL/GenBank/DDBJ databases">
        <title>Genome sequencing and assembly of the regulated plant pathogen Lachnellula willkommii and related sister species for the development of diagnostic species identification markers.</title>
        <authorList>
            <person name="Giroux E."/>
            <person name="Bilodeau G."/>
        </authorList>
    </citation>
    <scope>NUCLEOTIDE SEQUENCE [LARGE SCALE GENOMIC DNA]</scope>
    <source>
        <strain evidence="4 5">CBS 172.35</strain>
    </source>
</reference>
<evidence type="ECO:0000313" key="4">
    <source>
        <dbReference type="EMBL" id="TVY91497.1"/>
    </source>
</evidence>
<comment type="caution">
    <text evidence="4">The sequence shown here is derived from an EMBL/GenBank/DDBJ whole genome shotgun (WGS) entry which is preliminary data.</text>
</comment>
<evidence type="ECO:0000256" key="2">
    <source>
        <dbReference type="ARBA" id="ARBA00018874"/>
    </source>
</evidence>
<evidence type="ECO:0000313" key="5">
    <source>
        <dbReference type="Proteomes" id="UP000315522"/>
    </source>
</evidence>
<dbReference type="Proteomes" id="UP000315522">
    <property type="component" value="Unassembled WGS sequence"/>
</dbReference>
<dbReference type="PANTHER" id="PTHR13292">
    <property type="entry name" value="AUTOPHAGY-RELATED PROTEIN 101"/>
    <property type="match status" value="1"/>
</dbReference>
<dbReference type="PANTHER" id="PTHR13292:SF0">
    <property type="entry name" value="AUTOPHAGY-RELATED PROTEIN 101"/>
    <property type="match status" value="1"/>
</dbReference>
<organism evidence="4 5">
    <name type="scientific">Lachnellula willkommii</name>
    <dbReference type="NCBI Taxonomy" id="215461"/>
    <lineage>
        <taxon>Eukaryota</taxon>
        <taxon>Fungi</taxon>
        <taxon>Dikarya</taxon>
        <taxon>Ascomycota</taxon>
        <taxon>Pezizomycotina</taxon>
        <taxon>Leotiomycetes</taxon>
        <taxon>Helotiales</taxon>
        <taxon>Lachnaceae</taxon>
        <taxon>Lachnellula</taxon>
    </lineage>
</organism>
<dbReference type="AlphaFoldDB" id="A0A559MEW0"/>
<keyword evidence="5" id="KW-1185">Reference proteome</keyword>
<evidence type="ECO:0000256" key="3">
    <source>
        <dbReference type="ARBA" id="ARBA00023006"/>
    </source>
</evidence>
<comment type="similarity">
    <text evidence="1">Belongs to the ATG101 family.</text>
</comment>
<dbReference type="InterPro" id="IPR012445">
    <property type="entry name" value="ATG101"/>
</dbReference>
<dbReference type="Pfam" id="PF07855">
    <property type="entry name" value="ATG101"/>
    <property type="match status" value="1"/>
</dbReference>
<dbReference type="GO" id="GO:1990316">
    <property type="term" value="C:Atg1/ULK1 kinase complex"/>
    <property type="evidence" value="ECO:0007669"/>
    <property type="project" value="TreeGrafter"/>
</dbReference>
<sequence>MEQRRPPEYIIEVFADPSSVKDVVRGILHTIFFHRFFPSIRPRTRDVLDLTLPVVEDVELETLIDQRTAALVQQLDTSSDMRTRNTGVRGLMAVQFFEKKRRKAWSFMKAEEEVCWEQWTLDVTLATPRTETGTFTPSSCRFQTLLMSVIIERAKVRKAMEAMLLKAAMKIVTTVNREKDHIPPITTSEANPFPYQIVINPKGDGWGTRMGIF</sequence>
<gene>
    <name evidence="4" type="primary">mug66</name>
    <name evidence="4" type="ORF">LAWI1_G001336</name>
</gene>
<proteinExistence type="inferred from homology"/>
<name>A0A559MEW0_9HELO</name>
<dbReference type="GO" id="GO:0000407">
    <property type="term" value="C:phagophore assembly site"/>
    <property type="evidence" value="ECO:0007669"/>
    <property type="project" value="TreeGrafter"/>
</dbReference>
<dbReference type="GO" id="GO:0019901">
    <property type="term" value="F:protein kinase binding"/>
    <property type="evidence" value="ECO:0007669"/>
    <property type="project" value="TreeGrafter"/>
</dbReference>
<keyword evidence="3" id="KW-0072">Autophagy</keyword>